<gene>
    <name evidence="8" type="ORF">DW070_04635</name>
</gene>
<organism evidence="8 9">
    <name type="scientific">Coprococcus catus</name>
    <dbReference type="NCBI Taxonomy" id="116085"/>
    <lineage>
        <taxon>Bacteria</taxon>
        <taxon>Bacillati</taxon>
        <taxon>Bacillota</taxon>
        <taxon>Clostridia</taxon>
        <taxon>Lachnospirales</taxon>
        <taxon>Lachnospiraceae</taxon>
        <taxon>Coprococcus</taxon>
    </lineage>
</organism>
<keyword evidence="5 7" id="KW-0472">Membrane</keyword>
<comment type="caution">
    <text evidence="8">The sequence shown here is derived from an EMBL/GenBank/DDBJ whole genome shotgun (WGS) entry which is preliminary data.</text>
</comment>
<keyword evidence="3 7" id="KW-0812">Transmembrane</keyword>
<protein>
    <submittedName>
        <fullName evidence="8">Magnesium transporter CorA family protein</fullName>
    </submittedName>
</protein>
<dbReference type="InterPro" id="IPR045863">
    <property type="entry name" value="CorA_TM1_TM2"/>
</dbReference>
<dbReference type="CDD" id="cd12827">
    <property type="entry name" value="EcCorA_ZntB-like_u2"/>
    <property type="match status" value="1"/>
</dbReference>
<evidence type="ECO:0000256" key="2">
    <source>
        <dbReference type="ARBA" id="ARBA00009765"/>
    </source>
</evidence>
<dbReference type="AlphaFoldDB" id="A0A3E2TS88"/>
<evidence type="ECO:0000256" key="1">
    <source>
        <dbReference type="ARBA" id="ARBA00004141"/>
    </source>
</evidence>
<dbReference type="InterPro" id="IPR002523">
    <property type="entry name" value="MgTranspt_CorA/ZnTranspt_ZntB"/>
</dbReference>
<evidence type="ECO:0000256" key="5">
    <source>
        <dbReference type="ARBA" id="ARBA00023136"/>
    </source>
</evidence>
<name>A0A3E2TS88_9FIRM</name>
<feature type="transmembrane region" description="Helical" evidence="7">
    <location>
        <begin position="292"/>
        <end position="315"/>
    </location>
</feature>
<dbReference type="Gene3D" id="1.20.58.340">
    <property type="entry name" value="Magnesium transport protein CorA, transmembrane region"/>
    <property type="match status" value="2"/>
</dbReference>
<evidence type="ECO:0000256" key="7">
    <source>
        <dbReference type="SAM" id="Phobius"/>
    </source>
</evidence>
<evidence type="ECO:0000256" key="6">
    <source>
        <dbReference type="SAM" id="Coils"/>
    </source>
</evidence>
<sequence length="320" mass="36831">MRQVRYVVNIYETEGGKLNALQDFEEGCWVKVTAATMWEMEPVAKKYNIDIEDMRAALDEEEKSRIVLEDDYTLVLVDIPASEIQHEKKVYTTIPLGLILADGAIITICSEDTPILNTFIKSHVRYFSTKKRTRFVYQILLNSMTTYQNVLRSVDNRRLAIEARIGEEKEDEADLVELHDLESTLVYFETSLRAAGMVIDRLRRYKHIPQFPEDEDLLEDVQVENRQAIEMATIYREIIDGTSELMSNVINNRLNNTMKYLTSITLVMAVPTIISGLYGMNVNTGGMPFGSLKMGFGIICGLTFLLCLFILWILWRKRML</sequence>
<dbReference type="GO" id="GO:0046873">
    <property type="term" value="F:metal ion transmembrane transporter activity"/>
    <property type="evidence" value="ECO:0007669"/>
    <property type="project" value="InterPro"/>
</dbReference>
<dbReference type="GO" id="GO:0016020">
    <property type="term" value="C:membrane"/>
    <property type="evidence" value="ECO:0007669"/>
    <property type="project" value="UniProtKB-SubCell"/>
</dbReference>
<comment type="subcellular location">
    <subcellularLocation>
        <location evidence="1">Membrane</location>
        <topology evidence="1">Multi-pass membrane protein</topology>
    </subcellularLocation>
</comment>
<dbReference type="Gene3D" id="3.30.460.20">
    <property type="entry name" value="CorA soluble domain-like"/>
    <property type="match status" value="1"/>
</dbReference>
<dbReference type="SUPFAM" id="SSF144083">
    <property type="entry name" value="Magnesium transport protein CorA, transmembrane region"/>
    <property type="match status" value="1"/>
</dbReference>
<dbReference type="EMBL" id="QVEP01000007">
    <property type="protein sequence ID" value="RGB81077.1"/>
    <property type="molecule type" value="Genomic_DNA"/>
</dbReference>
<dbReference type="PANTHER" id="PTHR47891">
    <property type="entry name" value="TRANSPORTER-RELATED"/>
    <property type="match status" value="1"/>
</dbReference>
<dbReference type="PANTHER" id="PTHR47891:SF2">
    <property type="entry name" value="MAGNESIUM AND COBALT TRANSPORTER"/>
    <property type="match status" value="1"/>
</dbReference>
<dbReference type="InterPro" id="IPR047199">
    <property type="entry name" value="CorA-like"/>
</dbReference>
<reference evidence="8 9" key="1">
    <citation type="submission" date="2018-08" db="EMBL/GenBank/DDBJ databases">
        <title>A genome reference for cultivated species of the human gut microbiota.</title>
        <authorList>
            <person name="Zou Y."/>
            <person name="Xue W."/>
            <person name="Luo G."/>
        </authorList>
    </citation>
    <scope>NUCLEOTIDE SEQUENCE [LARGE SCALE GENOMIC DNA]</scope>
    <source>
        <strain evidence="8 9">AF45-17</strain>
    </source>
</reference>
<evidence type="ECO:0000256" key="4">
    <source>
        <dbReference type="ARBA" id="ARBA00022989"/>
    </source>
</evidence>
<keyword evidence="4 7" id="KW-1133">Transmembrane helix</keyword>
<dbReference type="Pfam" id="PF01544">
    <property type="entry name" value="CorA"/>
    <property type="match status" value="1"/>
</dbReference>
<dbReference type="SUPFAM" id="SSF143865">
    <property type="entry name" value="CorA soluble domain-like"/>
    <property type="match status" value="1"/>
</dbReference>
<proteinExistence type="inferred from homology"/>
<dbReference type="Proteomes" id="UP000260773">
    <property type="component" value="Unassembled WGS sequence"/>
</dbReference>
<comment type="similarity">
    <text evidence="2">Belongs to the CorA metal ion transporter (MIT) (TC 1.A.35) family.</text>
</comment>
<feature type="transmembrane region" description="Helical" evidence="7">
    <location>
        <begin position="260"/>
        <end position="280"/>
    </location>
</feature>
<accession>A0A3E2TS88</accession>
<evidence type="ECO:0000313" key="9">
    <source>
        <dbReference type="Proteomes" id="UP000260773"/>
    </source>
</evidence>
<dbReference type="InterPro" id="IPR045861">
    <property type="entry name" value="CorA_cytoplasmic_dom"/>
</dbReference>
<keyword evidence="6" id="KW-0175">Coiled coil</keyword>
<feature type="coiled-coil region" evidence="6">
    <location>
        <begin position="44"/>
        <end position="71"/>
    </location>
</feature>
<evidence type="ECO:0000313" key="8">
    <source>
        <dbReference type="EMBL" id="RGB81077.1"/>
    </source>
</evidence>
<evidence type="ECO:0000256" key="3">
    <source>
        <dbReference type="ARBA" id="ARBA00022692"/>
    </source>
</evidence>